<organism evidence="1 2">
    <name type="scientific">Alteromonas aestuariivivens</name>
    <dbReference type="NCBI Taxonomy" id="1938339"/>
    <lineage>
        <taxon>Bacteria</taxon>
        <taxon>Pseudomonadati</taxon>
        <taxon>Pseudomonadota</taxon>
        <taxon>Gammaproteobacteria</taxon>
        <taxon>Alteromonadales</taxon>
        <taxon>Alteromonadaceae</taxon>
        <taxon>Alteromonas/Salinimonas group</taxon>
        <taxon>Alteromonas</taxon>
    </lineage>
</organism>
<proteinExistence type="predicted"/>
<evidence type="ECO:0000313" key="1">
    <source>
        <dbReference type="EMBL" id="RDV28046.1"/>
    </source>
</evidence>
<comment type="caution">
    <text evidence="1">The sequence shown here is derived from an EMBL/GenBank/DDBJ whole genome shotgun (WGS) entry which is preliminary data.</text>
</comment>
<dbReference type="EMBL" id="QRHA01000002">
    <property type="protein sequence ID" value="RDV28046.1"/>
    <property type="molecule type" value="Genomic_DNA"/>
</dbReference>
<gene>
    <name evidence="1" type="ORF">DXV75_03515</name>
</gene>
<accession>A0A3D8MC34</accession>
<name>A0A3D8MC34_9ALTE</name>
<keyword evidence="2" id="KW-1185">Reference proteome</keyword>
<evidence type="ECO:0000313" key="2">
    <source>
        <dbReference type="Proteomes" id="UP000256561"/>
    </source>
</evidence>
<dbReference type="AlphaFoldDB" id="A0A3D8MC34"/>
<sequence>MVKNVTFLLYWLIRCESDFECRPGITKPILGTTFACTGAVSNPQHALPGGIPIQSRMLIAN</sequence>
<dbReference type="Proteomes" id="UP000256561">
    <property type="component" value="Unassembled WGS sequence"/>
</dbReference>
<reference evidence="2" key="1">
    <citation type="submission" date="2018-08" db="EMBL/GenBank/DDBJ databases">
        <authorList>
            <person name="Zhang J."/>
            <person name="Du Z.-J."/>
        </authorList>
    </citation>
    <scope>NUCLEOTIDE SEQUENCE [LARGE SCALE GENOMIC DNA]</scope>
    <source>
        <strain evidence="2">KCTC 52655</strain>
    </source>
</reference>
<protein>
    <submittedName>
        <fullName evidence="1">Uncharacterized protein</fullName>
    </submittedName>
</protein>